<evidence type="ECO:0000256" key="6">
    <source>
        <dbReference type="PROSITE-ProRule" id="PRU00221"/>
    </source>
</evidence>
<evidence type="ECO:0000259" key="8">
    <source>
        <dbReference type="Pfam" id="PF08581"/>
    </source>
</evidence>
<comment type="caution">
    <text evidence="9">The sequence shown here is derived from an EMBL/GenBank/DDBJ whole genome shotgun (WGS) entry which is preliminary data.</text>
</comment>
<dbReference type="PANTHER" id="PTHR19848:SF8">
    <property type="entry name" value="F-BOX AND WD REPEAT DOMAIN CONTAINING 7"/>
    <property type="match status" value="1"/>
</dbReference>
<dbReference type="SMART" id="SM00320">
    <property type="entry name" value="WD40"/>
    <property type="match status" value="7"/>
</dbReference>
<evidence type="ECO:0000256" key="7">
    <source>
        <dbReference type="SAM" id="MobiDB-lite"/>
    </source>
</evidence>
<feature type="compositionally biased region" description="Pro residues" evidence="7">
    <location>
        <begin position="263"/>
        <end position="280"/>
    </location>
</feature>
<keyword evidence="2 6" id="KW-0853">WD repeat</keyword>
<dbReference type="Gene3D" id="2.130.10.10">
    <property type="entry name" value="YVTN repeat-like/Quinoprotein amine dehydrogenase"/>
    <property type="match status" value="1"/>
</dbReference>
<dbReference type="Proteomes" id="UP001448207">
    <property type="component" value="Unassembled WGS sequence"/>
</dbReference>
<evidence type="ECO:0000256" key="1">
    <source>
        <dbReference type="ARBA" id="ARBA00022491"/>
    </source>
</evidence>
<dbReference type="EMBL" id="JBCLYO010000018">
    <property type="protein sequence ID" value="KAL0081082.1"/>
    <property type="molecule type" value="Genomic_DNA"/>
</dbReference>
<dbReference type="Gene3D" id="1.20.5.340">
    <property type="match status" value="1"/>
</dbReference>
<sequence>MSVYNHRSMVSAPQSRIIEMLETIRADYDQLSQDAYLFKSQRNEFELKMNTQIQEMNNFQQSLLELERSQHTLKKQYEDEIARLRQQLEQAQTRAGYSVAPANPPMPAGIHSSHPPPPNIGPGSNYFGGIMNAHNSHQGPGLVAPPQMSDVPHSGYPPTQPPPGPPHLTSGYPTNQPPPPPPGQGPYGPPSSAPNTAPPQPQPQPLTPQQQQPLSGQPPLNPIQGGYGYPRMPESGAPTAQPMSQPMDVPGMTVKRKSGIVPGGPPPQPPSAASAPPPSHPSAHAPPSQAIIRASGGKPIEAAIPGGFADADPNNVPASMKVEGKDWFALFNPKVPRQLKVDLVHTLDHGSVVCCVKFSADGRYLAAGCNRQTFIYDVSTGQKICVLQDESVSKYGDLYIRSVCFSPDGVYLATGAEDKQIRIWDVVKRKICNVLKGHEQDIYSLDFSMDGRIIASGSGDCTARIWSMADGKCLHVLRIKDLDQKDPGVTSVAISPDGRLLAAGSLDKMVRIWDTQTGTHLERLEGHKDSVYSVAFMPDGNSLVSGSLDKTLKIWQLGTNEGRGYGVDRDRSKGPCKTTFVGHKDFVLSVACTPDGSWVVSGSKDRGVQFWDPRTGQTQFMLQGHKNSVISVAISPSGQPVFATGSGDNRARIWSYETLGA</sequence>
<dbReference type="InterPro" id="IPR020472">
    <property type="entry name" value="WD40_PAC1"/>
</dbReference>
<dbReference type="SUPFAM" id="SSF50978">
    <property type="entry name" value="WD40 repeat-like"/>
    <property type="match status" value="1"/>
</dbReference>
<dbReference type="PROSITE" id="PS00678">
    <property type="entry name" value="WD_REPEATS_1"/>
    <property type="match status" value="2"/>
</dbReference>
<keyword evidence="1" id="KW-0678">Repressor</keyword>
<evidence type="ECO:0000256" key="5">
    <source>
        <dbReference type="ARBA" id="ARBA00023163"/>
    </source>
</evidence>
<keyword evidence="3" id="KW-0677">Repeat</keyword>
<feature type="compositionally biased region" description="Pro residues" evidence="7">
    <location>
        <begin position="175"/>
        <end position="206"/>
    </location>
</feature>
<name>A0ABR3AUJ6_PHYBL</name>
<reference evidence="9 10" key="1">
    <citation type="submission" date="2024-04" db="EMBL/GenBank/DDBJ databases">
        <title>Symmetric and asymmetric DNA N6-adenine methylation regulates different biological responses in Mucorales.</title>
        <authorList>
            <consortium name="Lawrence Berkeley National Laboratory"/>
            <person name="Lax C."/>
            <person name="Mondo S.J."/>
            <person name="Osorio-Concepcion M."/>
            <person name="Muszewska A."/>
            <person name="Corrochano-Luque M."/>
            <person name="Gutierrez G."/>
            <person name="Riley R."/>
            <person name="Lipzen A."/>
            <person name="Guo J."/>
            <person name="Hundley H."/>
            <person name="Amirebrahimi M."/>
            <person name="Ng V."/>
            <person name="Lorenzo-Gutierrez D."/>
            <person name="Binder U."/>
            <person name="Yang J."/>
            <person name="Song Y."/>
            <person name="Canovas D."/>
            <person name="Navarro E."/>
            <person name="Freitag M."/>
            <person name="Gabaldon T."/>
            <person name="Grigoriev I.V."/>
            <person name="Corrochano L.M."/>
            <person name="Nicolas F.E."/>
            <person name="Garre V."/>
        </authorList>
    </citation>
    <scope>NUCLEOTIDE SEQUENCE [LARGE SCALE GENOMIC DNA]</scope>
    <source>
        <strain evidence="9 10">L51</strain>
    </source>
</reference>
<dbReference type="PANTHER" id="PTHR19848">
    <property type="entry name" value="WD40 REPEAT PROTEIN"/>
    <property type="match status" value="1"/>
</dbReference>
<evidence type="ECO:0000256" key="2">
    <source>
        <dbReference type="ARBA" id="ARBA00022574"/>
    </source>
</evidence>
<feature type="repeat" description="WD" evidence="6">
    <location>
        <begin position="482"/>
        <end position="523"/>
    </location>
</feature>
<dbReference type="PROSITE" id="PS50294">
    <property type="entry name" value="WD_REPEATS_REGION"/>
    <property type="match status" value="6"/>
</dbReference>
<accession>A0ABR3AUJ6</accession>
<dbReference type="InterPro" id="IPR036322">
    <property type="entry name" value="WD40_repeat_dom_sf"/>
</dbReference>
<feature type="repeat" description="WD" evidence="6">
    <location>
        <begin position="580"/>
        <end position="621"/>
    </location>
</feature>
<keyword evidence="5" id="KW-0804">Transcription</keyword>
<dbReference type="PRINTS" id="PR00320">
    <property type="entry name" value="GPROTEINBRPT"/>
</dbReference>
<proteinExistence type="predicted"/>
<dbReference type="InterPro" id="IPR015943">
    <property type="entry name" value="WD40/YVTN_repeat-like_dom_sf"/>
</dbReference>
<evidence type="ECO:0000313" key="10">
    <source>
        <dbReference type="Proteomes" id="UP001448207"/>
    </source>
</evidence>
<feature type="repeat" description="WD" evidence="6">
    <location>
        <begin position="435"/>
        <end position="476"/>
    </location>
</feature>
<dbReference type="PROSITE" id="PS50082">
    <property type="entry name" value="WD_REPEATS_2"/>
    <property type="match status" value="6"/>
</dbReference>
<feature type="repeat" description="WD" evidence="6">
    <location>
        <begin position="622"/>
        <end position="661"/>
    </location>
</feature>
<feature type="domain" description="Transcriptional repressor Tup1 N-terminal" evidence="8">
    <location>
        <begin position="16"/>
        <end position="91"/>
    </location>
</feature>
<dbReference type="InterPro" id="IPR019775">
    <property type="entry name" value="WD40_repeat_CS"/>
</dbReference>
<feature type="compositionally biased region" description="Low complexity" evidence="7">
    <location>
        <begin position="207"/>
        <end position="218"/>
    </location>
</feature>
<dbReference type="InterPro" id="IPR001680">
    <property type="entry name" value="WD40_rpt"/>
</dbReference>
<protein>
    <recommendedName>
        <fullName evidence="8">Transcriptional repressor Tup1 N-terminal domain-containing protein</fullName>
    </recommendedName>
</protein>
<keyword evidence="10" id="KW-1185">Reference proteome</keyword>
<dbReference type="CDD" id="cd00200">
    <property type="entry name" value="WD40"/>
    <property type="match status" value="1"/>
</dbReference>
<feature type="region of interest" description="Disordered" evidence="7">
    <location>
        <begin position="92"/>
        <end position="289"/>
    </location>
</feature>
<organism evidence="9 10">
    <name type="scientific">Phycomyces blakesleeanus</name>
    <dbReference type="NCBI Taxonomy" id="4837"/>
    <lineage>
        <taxon>Eukaryota</taxon>
        <taxon>Fungi</taxon>
        <taxon>Fungi incertae sedis</taxon>
        <taxon>Mucoromycota</taxon>
        <taxon>Mucoromycotina</taxon>
        <taxon>Mucoromycetes</taxon>
        <taxon>Mucorales</taxon>
        <taxon>Phycomycetaceae</taxon>
        <taxon>Phycomyces</taxon>
    </lineage>
</organism>
<keyword evidence="4" id="KW-0805">Transcription regulation</keyword>
<dbReference type="InterPro" id="IPR013890">
    <property type="entry name" value="Tscrpt_rep_Tup1_N"/>
</dbReference>
<feature type="repeat" description="WD" evidence="6">
    <location>
        <begin position="400"/>
        <end position="426"/>
    </location>
</feature>
<dbReference type="Pfam" id="PF00400">
    <property type="entry name" value="WD40"/>
    <property type="match status" value="7"/>
</dbReference>
<gene>
    <name evidence="9" type="ORF">J3Q64DRAFT_1837773</name>
</gene>
<evidence type="ECO:0000256" key="3">
    <source>
        <dbReference type="ARBA" id="ARBA00022737"/>
    </source>
</evidence>
<evidence type="ECO:0000256" key="4">
    <source>
        <dbReference type="ARBA" id="ARBA00023015"/>
    </source>
</evidence>
<evidence type="ECO:0000313" key="9">
    <source>
        <dbReference type="EMBL" id="KAL0081082.1"/>
    </source>
</evidence>
<dbReference type="Pfam" id="PF08581">
    <property type="entry name" value="Tup_N"/>
    <property type="match status" value="1"/>
</dbReference>
<feature type="repeat" description="WD" evidence="6">
    <location>
        <begin position="524"/>
        <end position="557"/>
    </location>
</feature>